<dbReference type="Gene3D" id="3.40.50.1240">
    <property type="entry name" value="Phosphoglycerate mutase-like"/>
    <property type="match status" value="1"/>
</dbReference>
<dbReference type="Pfam" id="PF01591">
    <property type="entry name" value="6PF2K"/>
    <property type="match status" value="2"/>
</dbReference>
<dbReference type="InterPro" id="IPR029033">
    <property type="entry name" value="His_PPase_superfam"/>
</dbReference>
<dbReference type="STRING" id="225359.A0A2S4PV19"/>
<dbReference type="AlphaFoldDB" id="A0A2S4PV19"/>
<keyword evidence="2" id="KW-0067">ATP-binding</keyword>
<dbReference type="InterPro" id="IPR003094">
    <property type="entry name" value="6Pfruct_kin"/>
</dbReference>
<dbReference type="InterPro" id="IPR013079">
    <property type="entry name" value="6Phosfructo_kin"/>
</dbReference>
<dbReference type="Gene3D" id="3.40.50.300">
    <property type="entry name" value="P-loop containing nucleotide triphosphate hydrolases"/>
    <property type="match status" value="1"/>
</dbReference>
<feature type="compositionally biased region" description="Basic and acidic residues" evidence="4">
    <location>
        <begin position="34"/>
        <end position="49"/>
    </location>
</feature>
<feature type="domain" description="6-phosphofructo-2-kinase" evidence="5">
    <location>
        <begin position="255"/>
        <end position="421"/>
    </location>
</feature>
<name>A0A2S4PV19_9PEZI</name>
<sequence length="675" mass="77085">MQAMENPRANRHCTKFMSINKNEASSFPLQHYPSPHDFENKYSPAHDQDSFQQHQKSLLSQNNTLEQHQQENYFHPLTSSQISKHKSAYTTKNMKSRSSSINDDIYTTSAPGSPKIKPTRHSSGATTPRVRPPATTLNIPGMTRSKISPDGKISQKDVGAKLVVIMVGLPARGKSYITKKIQRYLSWQQHSTKIFNVGNRRRIVAGSSESGYQKPYQSSRKTTIDTPTQAAHMLLNGVDPLQSKMNSEIPTINKTMDQSAEFFDPKNEQASHFRDQVALATLDELLDFLLLENGSVGILDATNSTIERRKALFKRIKDREPKLNILFIESVCQDEKLLEANMYLKLKGPDYRGKDPQKSLADFKKRVAAYGSAYVPLGDYEEENGMQYIKMIDVGRKTIHYGLQGFLAFGIASYLFTFNLSPRQIWITRHGKSVDNILGKIGGDSDLTEDGEHFATALYNFIDKKRHQWEMDQKNRALNSMKLPQPGDQTPPYPNLLGELEIKNFCIWTSMLKRSIKTAKEFCDDDNYDAKHWEMLNEMHAGSFEGLTDEFIASKYPDEYAKRAMDRLGYIYPGVGGEGYLQVISRLRDMVREIERIKDHVLIIGHRSVCRVLMAYFMDLQREAIADLEIPLGMLFSIEPKPYGIEFHAYKYNEETFGFDEIKDFKYCKTVDSSN</sequence>
<evidence type="ECO:0000256" key="1">
    <source>
        <dbReference type="ARBA" id="ARBA00022741"/>
    </source>
</evidence>
<comment type="caution">
    <text evidence="6">The sequence shown here is derived from an EMBL/GenBank/DDBJ whole genome shotgun (WGS) entry which is preliminary data.</text>
</comment>
<reference evidence="6 7" key="1">
    <citation type="submission" date="2017-10" db="EMBL/GenBank/DDBJ databases">
        <title>Development of genomic resources for the powdery mildew, Erysiphe pulchra.</title>
        <authorList>
            <person name="Wadl P.A."/>
            <person name="Mack B.M."/>
            <person name="Moore G."/>
            <person name="Beltz S.B."/>
        </authorList>
    </citation>
    <scope>NUCLEOTIDE SEQUENCE [LARGE SCALE GENOMIC DNA]</scope>
    <source>
        <strain evidence="6">Cflorida</strain>
    </source>
</reference>
<feature type="region of interest" description="Disordered" evidence="4">
    <location>
        <begin position="91"/>
        <end position="153"/>
    </location>
</feature>
<feature type="compositionally biased region" description="Polar residues" evidence="4">
    <location>
        <begin position="91"/>
        <end position="111"/>
    </location>
</feature>
<feature type="region of interest" description="Disordered" evidence="4">
    <location>
        <begin position="33"/>
        <end position="55"/>
    </location>
</feature>
<evidence type="ECO:0000256" key="2">
    <source>
        <dbReference type="ARBA" id="ARBA00022840"/>
    </source>
</evidence>
<dbReference type="CDD" id="cd07067">
    <property type="entry name" value="HP_PGM_like"/>
    <property type="match status" value="1"/>
</dbReference>
<dbReference type="PANTHER" id="PTHR10606">
    <property type="entry name" value="6-PHOSPHOFRUCTO-2-KINASE/FRUCTOSE-2,6-BISPHOSPHATASE"/>
    <property type="match status" value="1"/>
</dbReference>
<dbReference type="Proteomes" id="UP000237438">
    <property type="component" value="Unassembled WGS sequence"/>
</dbReference>
<feature type="binding site" evidence="3">
    <location>
        <position position="514"/>
    </location>
    <ligand>
        <name>substrate</name>
    </ligand>
</feature>
<feature type="compositionally biased region" description="Low complexity" evidence="4">
    <location>
        <begin position="125"/>
        <end position="136"/>
    </location>
</feature>
<protein>
    <recommendedName>
        <fullName evidence="5">6-phosphofructo-2-kinase domain-containing protein</fullName>
    </recommendedName>
</protein>
<dbReference type="SUPFAM" id="SSF53254">
    <property type="entry name" value="Phosphoglycerate mutase-like"/>
    <property type="match status" value="1"/>
</dbReference>
<feature type="domain" description="6-phosphofructo-2-kinase" evidence="5">
    <location>
        <begin position="152"/>
        <end position="213"/>
    </location>
</feature>
<dbReference type="InterPro" id="IPR013078">
    <property type="entry name" value="His_Pase_superF_clade-1"/>
</dbReference>
<evidence type="ECO:0000313" key="6">
    <source>
        <dbReference type="EMBL" id="POS85870.1"/>
    </source>
</evidence>
<dbReference type="GO" id="GO:0003873">
    <property type="term" value="F:6-phosphofructo-2-kinase activity"/>
    <property type="evidence" value="ECO:0007669"/>
    <property type="project" value="InterPro"/>
</dbReference>
<dbReference type="PRINTS" id="PR00991">
    <property type="entry name" value="6PFRUCTKNASE"/>
</dbReference>
<dbReference type="SUPFAM" id="SSF52540">
    <property type="entry name" value="P-loop containing nucleoside triphosphate hydrolases"/>
    <property type="match status" value="1"/>
</dbReference>
<dbReference type="GO" id="GO:0005524">
    <property type="term" value="F:ATP binding"/>
    <property type="evidence" value="ECO:0007669"/>
    <property type="project" value="UniProtKB-KW"/>
</dbReference>
<gene>
    <name evidence="6" type="ORF">EPUL_004455</name>
</gene>
<evidence type="ECO:0000256" key="4">
    <source>
        <dbReference type="SAM" id="MobiDB-lite"/>
    </source>
</evidence>
<dbReference type="PANTHER" id="PTHR10606:SF32">
    <property type="entry name" value="6-PHOSPHOFRUCTO-2-KINASE 1"/>
    <property type="match status" value="1"/>
</dbReference>
<accession>A0A2S4PV19</accession>
<dbReference type="Pfam" id="PF00300">
    <property type="entry name" value="His_Phos_1"/>
    <property type="match status" value="1"/>
</dbReference>
<dbReference type="PIRSF" id="PIRSF000709">
    <property type="entry name" value="6PFK_2-Ptase"/>
    <property type="match status" value="1"/>
</dbReference>
<keyword evidence="7" id="KW-1185">Reference proteome</keyword>
<dbReference type="EMBL" id="PEDP01000471">
    <property type="protein sequence ID" value="POS85870.1"/>
    <property type="molecule type" value="Genomic_DNA"/>
</dbReference>
<organism evidence="6 7">
    <name type="scientific">Erysiphe pulchra</name>
    <dbReference type="NCBI Taxonomy" id="225359"/>
    <lineage>
        <taxon>Eukaryota</taxon>
        <taxon>Fungi</taxon>
        <taxon>Dikarya</taxon>
        <taxon>Ascomycota</taxon>
        <taxon>Pezizomycotina</taxon>
        <taxon>Leotiomycetes</taxon>
        <taxon>Erysiphales</taxon>
        <taxon>Erysiphaceae</taxon>
        <taxon>Erysiphe</taxon>
    </lineage>
</organism>
<evidence type="ECO:0000313" key="7">
    <source>
        <dbReference type="Proteomes" id="UP000237438"/>
    </source>
</evidence>
<proteinExistence type="predicted"/>
<dbReference type="GO" id="GO:0006003">
    <property type="term" value="P:fructose 2,6-bisphosphate metabolic process"/>
    <property type="evidence" value="ECO:0007669"/>
    <property type="project" value="InterPro"/>
</dbReference>
<dbReference type="GO" id="GO:0006000">
    <property type="term" value="P:fructose metabolic process"/>
    <property type="evidence" value="ECO:0007669"/>
    <property type="project" value="InterPro"/>
</dbReference>
<keyword evidence="1" id="KW-0547">Nucleotide-binding</keyword>
<dbReference type="InterPro" id="IPR027417">
    <property type="entry name" value="P-loop_NTPase"/>
</dbReference>
<dbReference type="SMART" id="SM00855">
    <property type="entry name" value="PGAM"/>
    <property type="match status" value="1"/>
</dbReference>
<dbReference type="GO" id="GO:0005829">
    <property type="term" value="C:cytosol"/>
    <property type="evidence" value="ECO:0007669"/>
    <property type="project" value="TreeGrafter"/>
</dbReference>
<dbReference type="OrthoDB" id="267323at2759"/>
<evidence type="ECO:0000259" key="5">
    <source>
        <dbReference type="Pfam" id="PF01591"/>
    </source>
</evidence>
<evidence type="ECO:0000256" key="3">
    <source>
        <dbReference type="PIRSR" id="PIRSR613078-2"/>
    </source>
</evidence>